<proteinExistence type="predicted"/>
<dbReference type="AlphaFoldDB" id="A0A816UKB2"/>
<dbReference type="EMBL" id="CAJNRF010009399">
    <property type="protein sequence ID" value="CAF2109368.1"/>
    <property type="molecule type" value="Genomic_DNA"/>
</dbReference>
<comment type="caution">
    <text evidence="1">The sequence shown here is derived from an EMBL/GenBank/DDBJ whole genome shotgun (WGS) entry which is preliminary data.</text>
</comment>
<sequence>MKKNSDNEHAKDSIDDYDFKTALTDRRQHISVSYDCGRLPDQIYLTAVGCDEMLKKLPLFTFDLEVLKTKFMRLAIKDTRAESMFKITSSALRTTINTCFRRGYIVSPTGYQWIAAACSIIPFLDELPAYFERDKISEAFGVHDNSMETNTLNNTATSIKKDFTVPKTYLISNCFKYLCCNKEKQSVANIPNNLNESLRLTEPRNSKDTIARPQNVTASLGHGACNVVGRCTPDRMLTPVFALWSMNEHLHVLCDDLLAIAAYFLATIYNSHINMTLSPEIVSFEEALLETDENSSGEE</sequence>
<evidence type="ECO:0000313" key="1">
    <source>
        <dbReference type="EMBL" id="CAF2109368.1"/>
    </source>
</evidence>
<name>A0A816UKB2_9BILA</name>
<evidence type="ECO:0000313" key="2">
    <source>
        <dbReference type="Proteomes" id="UP000663856"/>
    </source>
</evidence>
<protein>
    <submittedName>
        <fullName evidence="1">Uncharacterized protein</fullName>
    </submittedName>
</protein>
<organism evidence="1 2">
    <name type="scientific">Rotaria magnacalcarata</name>
    <dbReference type="NCBI Taxonomy" id="392030"/>
    <lineage>
        <taxon>Eukaryota</taxon>
        <taxon>Metazoa</taxon>
        <taxon>Spiralia</taxon>
        <taxon>Gnathifera</taxon>
        <taxon>Rotifera</taxon>
        <taxon>Eurotatoria</taxon>
        <taxon>Bdelloidea</taxon>
        <taxon>Philodinida</taxon>
        <taxon>Philodinidae</taxon>
        <taxon>Rotaria</taxon>
    </lineage>
</organism>
<gene>
    <name evidence="1" type="ORF">WKI299_LOCUS21958</name>
</gene>
<accession>A0A816UKB2</accession>
<dbReference type="Proteomes" id="UP000663856">
    <property type="component" value="Unassembled WGS sequence"/>
</dbReference>
<reference evidence="1" key="1">
    <citation type="submission" date="2021-02" db="EMBL/GenBank/DDBJ databases">
        <authorList>
            <person name="Nowell W R."/>
        </authorList>
    </citation>
    <scope>NUCLEOTIDE SEQUENCE</scope>
</reference>